<sequence>MSSILGGGRYDPFSLDGWDPLGDFHFKGNLAAAVPQAVFSNETTSFVSVRMDWKETPEAHVMKAVLPGLKKDEVKVKVEEGNKVLSISGERKIQKEEKNDKWHVVEDSSGKFLRRFRLPENARADKITTLTDNGVLTVTIPKLETKKHSARVNIDISGH</sequence>
<dbReference type="OrthoDB" id="5511210at2759"/>
<evidence type="ECO:0000313" key="6">
    <source>
        <dbReference type="Proteomes" id="UP000327013"/>
    </source>
</evidence>
<dbReference type="SUPFAM" id="SSF49764">
    <property type="entry name" value="HSP20-like chaperones"/>
    <property type="match status" value="1"/>
</dbReference>
<keyword evidence="6" id="KW-1185">Reference proteome</keyword>
<dbReference type="EMBL" id="VIBQ01001468">
    <property type="protein sequence ID" value="KAC7469965.1"/>
    <property type="molecule type" value="Genomic_DNA"/>
</dbReference>
<feature type="domain" description="SHSP" evidence="4">
    <location>
        <begin position="42"/>
        <end position="157"/>
    </location>
</feature>
<dbReference type="InterPro" id="IPR002068">
    <property type="entry name" value="A-crystallin/Hsp20_dom"/>
</dbReference>
<dbReference type="Pfam" id="PF00011">
    <property type="entry name" value="HSP20"/>
    <property type="match status" value="1"/>
</dbReference>
<proteinExistence type="inferred from homology"/>
<name>A0A5N6L8W9_9ROSI</name>
<dbReference type="Gene3D" id="2.60.40.790">
    <property type="match status" value="1"/>
</dbReference>
<reference evidence="5 6" key="1">
    <citation type="submission" date="2019-06" db="EMBL/GenBank/DDBJ databases">
        <title>A chromosomal-level reference genome of Carpinus fangiana (Coryloideae, Betulaceae).</title>
        <authorList>
            <person name="Yang X."/>
            <person name="Wang Z."/>
            <person name="Zhang L."/>
            <person name="Hao G."/>
            <person name="Liu J."/>
            <person name="Yang Y."/>
        </authorList>
    </citation>
    <scope>NUCLEOTIDE SEQUENCE [LARGE SCALE GENOMIC DNA]</scope>
    <source>
        <strain evidence="5">Cfa_2016G</strain>
        <tissue evidence="5">Leaf</tissue>
    </source>
</reference>
<dbReference type="Proteomes" id="UP000327013">
    <property type="component" value="Unassembled WGS sequence"/>
</dbReference>
<dbReference type="PANTHER" id="PTHR11527">
    <property type="entry name" value="HEAT-SHOCK PROTEIN 20 FAMILY MEMBER"/>
    <property type="match status" value="1"/>
</dbReference>
<keyword evidence="1" id="KW-0346">Stress response</keyword>
<protein>
    <recommendedName>
        <fullName evidence="4">SHSP domain-containing protein</fullName>
    </recommendedName>
</protein>
<dbReference type="InterPro" id="IPR031107">
    <property type="entry name" value="Small_HSP"/>
</dbReference>
<comment type="similarity">
    <text evidence="2 3">Belongs to the small heat shock protein (HSP20) family.</text>
</comment>
<dbReference type="CDD" id="cd06472">
    <property type="entry name" value="ACD_ScHsp26_like"/>
    <property type="match status" value="1"/>
</dbReference>
<evidence type="ECO:0000256" key="3">
    <source>
        <dbReference type="RuleBase" id="RU003616"/>
    </source>
</evidence>
<dbReference type="InterPro" id="IPR008978">
    <property type="entry name" value="HSP20-like_chaperone"/>
</dbReference>
<evidence type="ECO:0000256" key="2">
    <source>
        <dbReference type="PROSITE-ProRule" id="PRU00285"/>
    </source>
</evidence>
<gene>
    <name evidence="5" type="ORF">FH972_027257</name>
</gene>
<evidence type="ECO:0000256" key="1">
    <source>
        <dbReference type="ARBA" id="ARBA00023016"/>
    </source>
</evidence>
<accession>A0A5N6L8W9</accession>
<dbReference type="AlphaFoldDB" id="A0A5N6L8W9"/>
<comment type="caution">
    <text evidence="5">The sequence shown here is derived from an EMBL/GenBank/DDBJ whole genome shotgun (WGS) entry which is preliminary data.</text>
</comment>
<evidence type="ECO:0000259" key="4">
    <source>
        <dbReference type="PROSITE" id="PS01031"/>
    </source>
</evidence>
<evidence type="ECO:0000313" key="5">
    <source>
        <dbReference type="EMBL" id="KAC7469965.1"/>
    </source>
</evidence>
<organism evidence="5 6">
    <name type="scientific">Carpinus fangiana</name>
    <dbReference type="NCBI Taxonomy" id="176857"/>
    <lineage>
        <taxon>Eukaryota</taxon>
        <taxon>Viridiplantae</taxon>
        <taxon>Streptophyta</taxon>
        <taxon>Embryophyta</taxon>
        <taxon>Tracheophyta</taxon>
        <taxon>Spermatophyta</taxon>
        <taxon>Magnoliopsida</taxon>
        <taxon>eudicotyledons</taxon>
        <taxon>Gunneridae</taxon>
        <taxon>Pentapetalae</taxon>
        <taxon>rosids</taxon>
        <taxon>fabids</taxon>
        <taxon>Fagales</taxon>
        <taxon>Betulaceae</taxon>
        <taxon>Carpinus</taxon>
    </lineage>
</organism>
<dbReference type="PROSITE" id="PS01031">
    <property type="entry name" value="SHSP"/>
    <property type="match status" value="1"/>
</dbReference>